<dbReference type="Pfam" id="PF00856">
    <property type="entry name" value="SET"/>
    <property type="match status" value="1"/>
</dbReference>
<evidence type="ECO:0000256" key="2">
    <source>
        <dbReference type="SAM" id="SignalP"/>
    </source>
</evidence>
<dbReference type="SMART" id="SM00317">
    <property type="entry name" value="SET"/>
    <property type="match status" value="1"/>
</dbReference>
<dbReference type="Gene3D" id="2.170.270.10">
    <property type="entry name" value="SET domain"/>
    <property type="match status" value="1"/>
</dbReference>
<keyword evidence="2" id="KW-0732">Signal</keyword>
<evidence type="ECO:0000313" key="4">
    <source>
        <dbReference type="EMBL" id="EHY54060.1"/>
    </source>
</evidence>
<protein>
    <recommendedName>
        <fullName evidence="3">SET domain-containing protein</fullName>
    </recommendedName>
</protein>
<feature type="region of interest" description="Disordered" evidence="1">
    <location>
        <begin position="46"/>
        <end position="82"/>
    </location>
</feature>
<dbReference type="PANTHER" id="PTHR47332:SF6">
    <property type="entry name" value="SET DOMAIN-CONTAINING PROTEIN"/>
    <property type="match status" value="1"/>
</dbReference>
<dbReference type="VEuPathDB" id="FungiDB:HMPREF1120_02237"/>
<accession>H6BS05</accession>
<evidence type="ECO:0000313" key="5">
    <source>
        <dbReference type="Proteomes" id="UP000007304"/>
    </source>
</evidence>
<keyword evidence="5" id="KW-1185">Reference proteome</keyword>
<proteinExistence type="predicted"/>
<dbReference type="InterPro" id="IPR001214">
    <property type="entry name" value="SET_dom"/>
</dbReference>
<gene>
    <name evidence="4" type="ORF">HMPREF1120_02237</name>
</gene>
<dbReference type="Proteomes" id="UP000007304">
    <property type="component" value="Unassembled WGS sequence"/>
</dbReference>
<dbReference type="RefSeq" id="XP_009154521.1">
    <property type="nucleotide sequence ID" value="XM_009156273.1"/>
</dbReference>
<name>H6BS05_EXODN</name>
<feature type="compositionally biased region" description="Low complexity" evidence="1">
    <location>
        <begin position="213"/>
        <end position="230"/>
    </location>
</feature>
<reference evidence="4" key="1">
    <citation type="submission" date="2011-07" db="EMBL/GenBank/DDBJ databases">
        <title>The Genome Sequence of Exophiala (Wangiella) dermatitidis NIH/UT8656.</title>
        <authorList>
            <consortium name="The Broad Institute Genome Sequencing Platform"/>
            <person name="Cuomo C."/>
            <person name="Wang Z."/>
            <person name="Hunicke-Smith S."/>
            <person name="Szanislo P.J."/>
            <person name="Earl A."/>
            <person name="Young S.K."/>
            <person name="Zeng Q."/>
            <person name="Gargeya S."/>
            <person name="Fitzgerald M."/>
            <person name="Haas B."/>
            <person name="Abouelleil A."/>
            <person name="Alvarado L."/>
            <person name="Arachchi H.M."/>
            <person name="Berlin A."/>
            <person name="Brown A."/>
            <person name="Chapman S.B."/>
            <person name="Chen Z."/>
            <person name="Dunbar C."/>
            <person name="Freedman E."/>
            <person name="Gearin G."/>
            <person name="Gellesch M."/>
            <person name="Goldberg J."/>
            <person name="Griggs A."/>
            <person name="Gujja S."/>
            <person name="Heiman D."/>
            <person name="Howarth C."/>
            <person name="Larson L."/>
            <person name="Lui A."/>
            <person name="MacDonald P.J.P."/>
            <person name="Montmayeur A."/>
            <person name="Murphy C."/>
            <person name="Neiman D."/>
            <person name="Pearson M."/>
            <person name="Priest M."/>
            <person name="Roberts A."/>
            <person name="Saif S."/>
            <person name="Shea T."/>
            <person name="Shenoy N."/>
            <person name="Sisk P."/>
            <person name="Stolte C."/>
            <person name="Sykes S."/>
            <person name="Wortman J."/>
            <person name="Nusbaum C."/>
            <person name="Birren B."/>
        </authorList>
    </citation>
    <scope>NUCLEOTIDE SEQUENCE</scope>
    <source>
        <strain evidence="4">NIH/UT8656</strain>
    </source>
</reference>
<dbReference type="InterPro" id="IPR046341">
    <property type="entry name" value="SET_dom_sf"/>
</dbReference>
<sequence>MKNELVSTLALLFLLYFIASGRTSGLNQGQQSIISAEDPVDIDVQSGVKQSSEDNFKFRPASVEEQTPGSESPDDLHGFPAANEPAYIHEDDDDTDIAQSSAAGVTQTHRPNLLPEPDSDGDVAVQTIDQTIDTDTNNEEFFFSTWTHKPICTDYFEVLQAPLCVFTNASFASGRGISIFTTPAIAAEMASLLPFHNPTALTSRGINHGYPPQASSTSTSKSESQSQTQTPWYTAPIPGKGTGMLASQQLHRGDLILATTPYLLSYMENLLSTVDREHYLRIAIEQLPERSKEHYLSLAKIYGDPRVVVQDVVKANAFEMQVGGRMHLAVFPEASRINHACGPNAQYHLQPTLLTHYVYAARSISPDEEITIAYAPPLKFRSDRMAYLESTFHFRCTCSRCAAADERSEERGEDDDNNNKSKSKSNSDANSNDRSNTNSNYKPNSNDNSHTDAYANNHLSTADDAAVADIHALQWSLSNWESNSTASVKKAEMLIRLYQKLGLDAFMDTPYGHAALIYNAVGSVGGAQKYARLAAEAALLKYGPDVDGDMDAARSMETWRELMRNPMGHSSWRRRKQT</sequence>
<dbReference type="PROSITE" id="PS50280">
    <property type="entry name" value="SET"/>
    <property type="match status" value="1"/>
</dbReference>
<feature type="region of interest" description="Disordered" evidence="1">
    <location>
        <begin position="203"/>
        <end position="233"/>
    </location>
</feature>
<feature type="chain" id="PRO_5003603514" description="SET domain-containing protein" evidence="2">
    <location>
        <begin position="24"/>
        <end position="578"/>
    </location>
</feature>
<evidence type="ECO:0000259" key="3">
    <source>
        <dbReference type="PROSITE" id="PS50280"/>
    </source>
</evidence>
<dbReference type="Gene3D" id="1.25.40.10">
    <property type="entry name" value="Tetratricopeptide repeat domain"/>
    <property type="match status" value="1"/>
</dbReference>
<dbReference type="GeneID" id="20306876"/>
<dbReference type="EMBL" id="JH226131">
    <property type="protein sequence ID" value="EHY54060.1"/>
    <property type="molecule type" value="Genomic_DNA"/>
</dbReference>
<feature type="domain" description="SET" evidence="3">
    <location>
        <begin position="230"/>
        <end position="375"/>
    </location>
</feature>
<feature type="signal peptide" evidence="2">
    <location>
        <begin position="1"/>
        <end position="23"/>
    </location>
</feature>
<dbReference type="HOGENOM" id="CLU_028281_6_1_1"/>
<dbReference type="OrthoDB" id="265717at2759"/>
<dbReference type="InterPro" id="IPR053185">
    <property type="entry name" value="SET_domain_protein"/>
</dbReference>
<dbReference type="SUPFAM" id="SSF82199">
    <property type="entry name" value="SET domain"/>
    <property type="match status" value="1"/>
</dbReference>
<dbReference type="AlphaFoldDB" id="H6BS05"/>
<feature type="region of interest" description="Disordered" evidence="1">
    <location>
        <begin position="406"/>
        <end position="455"/>
    </location>
</feature>
<organism evidence="4 5">
    <name type="scientific">Exophiala dermatitidis (strain ATCC 34100 / CBS 525.76 / NIH/UT8656)</name>
    <name type="common">Black yeast</name>
    <name type="synonym">Wangiella dermatitidis</name>
    <dbReference type="NCBI Taxonomy" id="858893"/>
    <lineage>
        <taxon>Eukaryota</taxon>
        <taxon>Fungi</taxon>
        <taxon>Dikarya</taxon>
        <taxon>Ascomycota</taxon>
        <taxon>Pezizomycotina</taxon>
        <taxon>Eurotiomycetes</taxon>
        <taxon>Chaetothyriomycetidae</taxon>
        <taxon>Chaetothyriales</taxon>
        <taxon>Herpotrichiellaceae</taxon>
        <taxon>Exophiala</taxon>
    </lineage>
</organism>
<dbReference type="InParanoid" id="H6BS05"/>
<dbReference type="InterPro" id="IPR011990">
    <property type="entry name" value="TPR-like_helical_dom_sf"/>
</dbReference>
<feature type="compositionally biased region" description="Low complexity" evidence="1">
    <location>
        <begin position="424"/>
        <end position="440"/>
    </location>
</feature>
<dbReference type="PANTHER" id="PTHR47332">
    <property type="entry name" value="SET DOMAIN-CONTAINING PROTEIN 5"/>
    <property type="match status" value="1"/>
</dbReference>
<dbReference type="CDD" id="cd20071">
    <property type="entry name" value="SET_SMYD"/>
    <property type="match status" value="1"/>
</dbReference>
<dbReference type="STRING" id="858893.H6BS05"/>
<dbReference type="eggNOG" id="KOG2084">
    <property type="taxonomic scope" value="Eukaryota"/>
</dbReference>
<evidence type="ECO:0000256" key="1">
    <source>
        <dbReference type="SAM" id="MobiDB-lite"/>
    </source>
</evidence>